<name>A0A1U7IZK0_9CYAN</name>
<dbReference type="InterPro" id="IPR006684">
    <property type="entry name" value="YbgC/YbaW"/>
</dbReference>
<evidence type="ECO:0000256" key="2">
    <source>
        <dbReference type="ARBA" id="ARBA00022801"/>
    </source>
</evidence>
<gene>
    <name evidence="3" type="ORF">NIES30_22185</name>
</gene>
<evidence type="ECO:0000256" key="1">
    <source>
        <dbReference type="ARBA" id="ARBA00005953"/>
    </source>
</evidence>
<dbReference type="InterPro" id="IPR050563">
    <property type="entry name" value="4-hydroxybenzoyl-CoA_TE"/>
</dbReference>
<comment type="similarity">
    <text evidence="1">Belongs to the 4-hydroxybenzoyl-CoA thioesterase family.</text>
</comment>
<proteinExistence type="inferred from homology"/>
<dbReference type="Pfam" id="PF13279">
    <property type="entry name" value="4HBT_2"/>
    <property type="match status" value="1"/>
</dbReference>
<accession>A0A1U7IZK0</accession>
<dbReference type="AlphaFoldDB" id="A0A1U7IZK0"/>
<keyword evidence="4" id="KW-1185">Reference proteome</keyword>
<dbReference type="PIRSF" id="PIRSF003230">
    <property type="entry name" value="YbgC"/>
    <property type="match status" value="1"/>
</dbReference>
<dbReference type="EMBL" id="MRCG01000022">
    <property type="protein sequence ID" value="OKH44530.1"/>
    <property type="molecule type" value="Genomic_DNA"/>
</dbReference>
<protein>
    <submittedName>
        <fullName evidence="3">Uncharacterized protein</fullName>
    </submittedName>
</protein>
<evidence type="ECO:0000313" key="4">
    <source>
        <dbReference type="Proteomes" id="UP000185557"/>
    </source>
</evidence>
<sequence>MKQSHWYEHRVVVQPHHTDYAGIVWHGTYIAWMEEARVNYLSDCGLTFADWVKAGVDLPVVDLGLKYRRSLALGDTALVKARLEPAKGVRILWHYDIQNAATQETCIEGTVTLAPVDFKTRRILRRLPEDLQTALNSIL</sequence>
<dbReference type="Proteomes" id="UP000185557">
    <property type="component" value="Unassembled WGS sequence"/>
</dbReference>
<evidence type="ECO:0000313" key="3">
    <source>
        <dbReference type="EMBL" id="OKH44530.1"/>
    </source>
</evidence>
<dbReference type="PANTHER" id="PTHR31793:SF37">
    <property type="entry name" value="ACYL-COA THIOESTER HYDROLASE YBGC"/>
    <property type="match status" value="1"/>
</dbReference>
<dbReference type="OrthoDB" id="9800856at2"/>
<dbReference type="InterPro" id="IPR029069">
    <property type="entry name" value="HotDog_dom_sf"/>
</dbReference>
<dbReference type="STRING" id="549789.NIES30_22185"/>
<reference evidence="3 4" key="1">
    <citation type="submission" date="2016-11" db="EMBL/GenBank/DDBJ databases">
        <title>Draft Genome Sequences of Nine Cyanobacterial Strains from Diverse Habitats.</title>
        <authorList>
            <person name="Zhu T."/>
            <person name="Hou S."/>
            <person name="Lu X."/>
            <person name="Hess W.R."/>
        </authorList>
    </citation>
    <scope>NUCLEOTIDE SEQUENCE [LARGE SCALE GENOMIC DNA]</scope>
    <source>
        <strain evidence="3 4">NIES-30</strain>
    </source>
</reference>
<comment type="caution">
    <text evidence="3">The sequence shown here is derived from an EMBL/GenBank/DDBJ whole genome shotgun (WGS) entry which is preliminary data.</text>
</comment>
<dbReference type="Gene3D" id="3.10.129.10">
    <property type="entry name" value="Hotdog Thioesterase"/>
    <property type="match status" value="1"/>
</dbReference>
<dbReference type="SUPFAM" id="SSF54637">
    <property type="entry name" value="Thioesterase/thiol ester dehydrase-isomerase"/>
    <property type="match status" value="1"/>
</dbReference>
<dbReference type="RefSeq" id="WP_073610636.1">
    <property type="nucleotide sequence ID" value="NZ_MRCG01000022.1"/>
</dbReference>
<dbReference type="CDD" id="cd00586">
    <property type="entry name" value="4HBT"/>
    <property type="match status" value="1"/>
</dbReference>
<dbReference type="PANTHER" id="PTHR31793">
    <property type="entry name" value="4-HYDROXYBENZOYL-COA THIOESTERASE FAMILY MEMBER"/>
    <property type="match status" value="1"/>
</dbReference>
<keyword evidence="2" id="KW-0378">Hydrolase</keyword>
<dbReference type="GO" id="GO:0047617">
    <property type="term" value="F:fatty acyl-CoA hydrolase activity"/>
    <property type="evidence" value="ECO:0007669"/>
    <property type="project" value="TreeGrafter"/>
</dbReference>
<organism evidence="3 4">
    <name type="scientific">Phormidium tenue NIES-30</name>
    <dbReference type="NCBI Taxonomy" id="549789"/>
    <lineage>
        <taxon>Bacteria</taxon>
        <taxon>Bacillati</taxon>
        <taxon>Cyanobacteriota</taxon>
        <taxon>Cyanophyceae</taxon>
        <taxon>Oscillatoriophycideae</taxon>
        <taxon>Oscillatoriales</taxon>
        <taxon>Oscillatoriaceae</taxon>
        <taxon>Phormidium</taxon>
    </lineage>
</organism>